<dbReference type="Proteomes" id="UP000626109">
    <property type="component" value="Unassembled WGS sequence"/>
</dbReference>
<accession>A0A813LXF2</accession>
<feature type="domain" description="NADP-dependent oxidoreductase" evidence="4">
    <location>
        <begin position="50"/>
        <end position="98"/>
    </location>
</feature>
<feature type="transmembrane region" description="Helical" evidence="2">
    <location>
        <begin position="107"/>
        <end position="131"/>
    </location>
</feature>
<comment type="caution">
    <text evidence="5">The sequence shown here is derived from an EMBL/GenBank/DDBJ whole genome shotgun (WGS) entry which is preliminary data.</text>
</comment>
<dbReference type="InterPro" id="IPR036812">
    <property type="entry name" value="NAD(P)_OxRdtase_dom_sf"/>
</dbReference>
<dbReference type="InterPro" id="IPR023210">
    <property type="entry name" value="NADP_OxRdtase_dom"/>
</dbReference>
<evidence type="ECO:0000313" key="5">
    <source>
        <dbReference type="EMBL" id="CAE8740536.1"/>
    </source>
</evidence>
<protein>
    <recommendedName>
        <fullName evidence="4">NADP-dependent oxidoreductase domain-containing protein</fullName>
    </recommendedName>
</protein>
<keyword evidence="2" id="KW-0472">Membrane</keyword>
<feature type="signal peptide" evidence="3">
    <location>
        <begin position="1"/>
        <end position="19"/>
    </location>
</feature>
<proteinExistence type="predicted"/>
<organism evidence="5 6">
    <name type="scientific">Polarella glacialis</name>
    <name type="common">Dinoflagellate</name>
    <dbReference type="NCBI Taxonomy" id="89957"/>
    <lineage>
        <taxon>Eukaryota</taxon>
        <taxon>Sar</taxon>
        <taxon>Alveolata</taxon>
        <taxon>Dinophyceae</taxon>
        <taxon>Suessiales</taxon>
        <taxon>Suessiaceae</taxon>
        <taxon>Polarella</taxon>
    </lineage>
</organism>
<dbReference type="Gene3D" id="3.20.20.100">
    <property type="entry name" value="NADP-dependent oxidoreductase domain"/>
    <property type="match status" value="1"/>
</dbReference>
<sequence length="136" mass="15150">MMLWRTCLFIFLALPTTAASDGADSNETCPAGGCSDERPDGRPEFQVPRVIVGCWQLLERHRSPETAVETLLAYAQAGFTAFDTADIYGSSEEMILRVFQIIVCFDLLFVVLLFLLLLLLLLLLMLILLLFCGCLL</sequence>
<evidence type="ECO:0000259" key="4">
    <source>
        <dbReference type="Pfam" id="PF00248"/>
    </source>
</evidence>
<dbReference type="EMBL" id="CAJNNW010037274">
    <property type="protein sequence ID" value="CAE8740536.1"/>
    <property type="molecule type" value="Genomic_DNA"/>
</dbReference>
<evidence type="ECO:0000256" key="2">
    <source>
        <dbReference type="SAM" id="Phobius"/>
    </source>
</evidence>
<dbReference type="SUPFAM" id="SSF51430">
    <property type="entry name" value="NAD(P)-linked oxidoreductase"/>
    <property type="match status" value="1"/>
</dbReference>
<feature type="region of interest" description="Disordered" evidence="1">
    <location>
        <begin position="19"/>
        <end position="42"/>
    </location>
</feature>
<evidence type="ECO:0000256" key="3">
    <source>
        <dbReference type="SAM" id="SignalP"/>
    </source>
</evidence>
<dbReference type="AlphaFoldDB" id="A0A813LXF2"/>
<keyword evidence="2" id="KW-0812">Transmembrane</keyword>
<feature type="chain" id="PRO_5032839662" description="NADP-dependent oxidoreductase domain-containing protein" evidence="3">
    <location>
        <begin position="20"/>
        <end position="136"/>
    </location>
</feature>
<keyword evidence="2" id="KW-1133">Transmembrane helix</keyword>
<evidence type="ECO:0000313" key="6">
    <source>
        <dbReference type="Proteomes" id="UP000626109"/>
    </source>
</evidence>
<gene>
    <name evidence="5" type="ORF">PGLA2088_LOCUS50064</name>
</gene>
<keyword evidence="3" id="KW-0732">Signal</keyword>
<reference evidence="5" key="1">
    <citation type="submission" date="2021-02" db="EMBL/GenBank/DDBJ databases">
        <authorList>
            <person name="Dougan E. K."/>
            <person name="Rhodes N."/>
            <person name="Thang M."/>
            <person name="Chan C."/>
        </authorList>
    </citation>
    <scope>NUCLEOTIDE SEQUENCE</scope>
</reference>
<dbReference type="Pfam" id="PF00248">
    <property type="entry name" value="Aldo_ket_red"/>
    <property type="match status" value="1"/>
</dbReference>
<evidence type="ECO:0000256" key="1">
    <source>
        <dbReference type="SAM" id="MobiDB-lite"/>
    </source>
</evidence>
<name>A0A813LXF2_POLGL</name>
<feature type="compositionally biased region" description="Polar residues" evidence="1">
    <location>
        <begin position="19"/>
        <end position="28"/>
    </location>
</feature>